<dbReference type="GO" id="GO:0051560">
    <property type="term" value="P:mitochondrial calcium ion homeostasis"/>
    <property type="evidence" value="ECO:0007669"/>
    <property type="project" value="InterPro"/>
</dbReference>
<protein>
    <submittedName>
        <fullName evidence="12">Calcium uniporter protein 2 mitochondrial-like</fullName>
    </submittedName>
</protein>
<accession>A0A7J7E2T1</accession>
<organism evidence="12 13">
    <name type="scientific">Tripterygium wilfordii</name>
    <name type="common">Thunder God vine</name>
    <dbReference type="NCBI Taxonomy" id="458696"/>
    <lineage>
        <taxon>Eukaryota</taxon>
        <taxon>Viridiplantae</taxon>
        <taxon>Streptophyta</taxon>
        <taxon>Embryophyta</taxon>
        <taxon>Tracheophyta</taxon>
        <taxon>Spermatophyta</taxon>
        <taxon>Magnoliopsida</taxon>
        <taxon>eudicotyledons</taxon>
        <taxon>Gunneridae</taxon>
        <taxon>Pentapetalae</taxon>
        <taxon>rosids</taxon>
        <taxon>fabids</taxon>
        <taxon>Celastrales</taxon>
        <taxon>Celastraceae</taxon>
        <taxon>Tripterygium</taxon>
    </lineage>
</organism>
<keyword evidence="8" id="KW-0406">Ion transport</keyword>
<dbReference type="GO" id="GO:0036444">
    <property type="term" value="P:calcium import into the mitochondrion"/>
    <property type="evidence" value="ECO:0007669"/>
    <property type="project" value="TreeGrafter"/>
</dbReference>
<dbReference type="PANTHER" id="PTHR13462:SF31">
    <property type="entry name" value="CALCIUM UNIPORTER PROTEIN 1, MITOCHONDRIAL"/>
    <property type="match status" value="1"/>
</dbReference>
<keyword evidence="13" id="KW-1185">Reference proteome</keyword>
<name>A0A7J7E2T1_TRIWF</name>
<comment type="caution">
    <text evidence="12">The sequence shown here is derived from an EMBL/GenBank/DDBJ whole genome shotgun (WGS) entry which is preliminary data.</text>
</comment>
<dbReference type="InterPro" id="IPR039055">
    <property type="entry name" value="MCU_fam"/>
</dbReference>
<evidence type="ECO:0000256" key="9">
    <source>
        <dbReference type="ARBA" id="ARBA00023136"/>
    </source>
</evidence>
<gene>
    <name evidence="12" type="ORF">HS088_TW01G00868</name>
</gene>
<feature type="transmembrane region" description="Helical" evidence="10">
    <location>
        <begin position="329"/>
        <end position="350"/>
    </location>
</feature>
<evidence type="ECO:0000256" key="2">
    <source>
        <dbReference type="ARBA" id="ARBA00005653"/>
    </source>
</evidence>
<evidence type="ECO:0000256" key="5">
    <source>
        <dbReference type="ARBA" id="ARBA00022692"/>
    </source>
</evidence>
<reference evidence="12 13" key="1">
    <citation type="journal article" date="2020" name="Nat. Commun.">
        <title>Genome of Tripterygium wilfordii and identification of cytochrome P450 involved in triptolide biosynthesis.</title>
        <authorList>
            <person name="Tu L."/>
            <person name="Su P."/>
            <person name="Zhang Z."/>
            <person name="Gao L."/>
            <person name="Wang J."/>
            <person name="Hu T."/>
            <person name="Zhou J."/>
            <person name="Zhang Y."/>
            <person name="Zhao Y."/>
            <person name="Liu Y."/>
            <person name="Song Y."/>
            <person name="Tong Y."/>
            <person name="Lu Y."/>
            <person name="Yang J."/>
            <person name="Xu C."/>
            <person name="Jia M."/>
            <person name="Peters R.J."/>
            <person name="Huang L."/>
            <person name="Gao W."/>
        </authorList>
    </citation>
    <scope>NUCLEOTIDE SEQUENCE [LARGE SCALE GENOMIC DNA]</scope>
    <source>
        <strain evidence="13">cv. XIE 37</strain>
        <tissue evidence="12">Leaf</tissue>
    </source>
</reference>
<proteinExistence type="inferred from homology"/>
<keyword evidence="5 10" id="KW-0812">Transmembrane</keyword>
<comment type="subcellular location">
    <subcellularLocation>
        <location evidence="1">Membrane</location>
        <topology evidence="1">Multi-pass membrane protein</topology>
    </subcellularLocation>
</comment>
<keyword evidence="3" id="KW-0813">Transport</keyword>
<sequence>MIKNKYSDDRTAVTVLVYDPYIKPQPPIHHHYRTKPFSKSQELNKFSLSRAFFFSFRFSTTMAFKKTLAQRLFNVSRISTQALSNCRVSSPRVLARTGIPQNESQTTLPHDPGDNGMFKRFLHRRAIFQNELAQELQSVWVGDKLIDKLREIDISKNRIQLDRLIPPPAMSPEKTSTDVPGGLKVEDTKKLLRVAQLELVKMRLRETEKSWISYSDFVRICTDACADPEQGNRIAKTIDESGAVVVLGNAVLLRPEQVAKAIAGLIPFPIANPKDPRRKELEEMEKQKAKIDKKAESLVRRELWCGLGYLVVQTAAFMRLTFWELSWDVMEPICFYLTSTYVMGAYFFFLRTSKEPTFESLHESRFSAKQKRLMKIQNFDIGRYKELRRACDPYSSLSSASDHADK</sequence>
<dbReference type="GO" id="GO:0005262">
    <property type="term" value="F:calcium channel activity"/>
    <property type="evidence" value="ECO:0007669"/>
    <property type="project" value="TreeGrafter"/>
</dbReference>
<evidence type="ECO:0000256" key="7">
    <source>
        <dbReference type="ARBA" id="ARBA00022989"/>
    </source>
</evidence>
<keyword evidence="6" id="KW-0106">Calcium</keyword>
<dbReference type="GO" id="GO:0015292">
    <property type="term" value="F:uniporter activity"/>
    <property type="evidence" value="ECO:0007669"/>
    <property type="project" value="TreeGrafter"/>
</dbReference>
<evidence type="ECO:0000256" key="4">
    <source>
        <dbReference type="ARBA" id="ARBA00022568"/>
    </source>
</evidence>
<evidence type="ECO:0000256" key="10">
    <source>
        <dbReference type="SAM" id="Phobius"/>
    </source>
</evidence>
<evidence type="ECO:0000256" key="3">
    <source>
        <dbReference type="ARBA" id="ARBA00022448"/>
    </source>
</evidence>
<evidence type="ECO:0000256" key="1">
    <source>
        <dbReference type="ARBA" id="ARBA00004141"/>
    </source>
</evidence>
<dbReference type="InterPro" id="IPR006769">
    <property type="entry name" value="MCU_C"/>
</dbReference>
<dbReference type="PANTHER" id="PTHR13462">
    <property type="entry name" value="CALCIUM UNIPORTER PROTEIN, MITOCHONDRIAL"/>
    <property type="match status" value="1"/>
</dbReference>
<dbReference type="Proteomes" id="UP000593562">
    <property type="component" value="Unassembled WGS sequence"/>
</dbReference>
<dbReference type="EMBL" id="JAAARO010000001">
    <property type="protein sequence ID" value="KAF5752950.1"/>
    <property type="molecule type" value="Genomic_DNA"/>
</dbReference>
<feature type="transmembrane region" description="Helical" evidence="10">
    <location>
        <begin position="303"/>
        <end position="323"/>
    </location>
</feature>
<evidence type="ECO:0000313" key="13">
    <source>
        <dbReference type="Proteomes" id="UP000593562"/>
    </source>
</evidence>
<keyword evidence="4" id="KW-0109">Calcium transport</keyword>
<dbReference type="FunCoup" id="A0A7J7E2T1">
    <property type="interactions" value="668"/>
</dbReference>
<keyword evidence="9 10" id="KW-0472">Membrane</keyword>
<evidence type="ECO:0000256" key="6">
    <source>
        <dbReference type="ARBA" id="ARBA00022837"/>
    </source>
</evidence>
<keyword evidence="7 10" id="KW-1133">Transmembrane helix</keyword>
<comment type="similarity">
    <text evidence="2">Belongs to the MCU (TC 1.A.77) family.</text>
</comment>
<feature type="domain" description="Calcium uniporter protein C-terminal" evidence="11">
    <location>
        <begin position="229"/>
        <end position="387"/>
    </location>
</feature>
<dbReference type="GO" id="GO:1990246">
    <property type="term" value="C:uniplex complex"/>
    <property type="evidence" value="ECO:0007669"/>
    <property type="project" value="TreeGrafter"/>
</dbReference>
<dbReference type="Pfam" id="PF04678">
    <property type="entry name" value="MCU"/>
    <property type="match status" value="1"/>
</dbReference>
<evidence type="ECO:0000259" key="11">
    <source>
        <dbReference type="Pfam" id="PF04678"/>
    </source>
</evidence>
<dbReference type="InParanoid" id="A0A7J7E2T1"/>
<dbReference type="AlphaFoldDB" id="A0A7J7E2T1"/>
<evidence type="ECO:0000313" key="12">
    <source>
        <dbReference type="EMBL" id="KAF5752950.1"/>
    </source>
</evidence>
<evidence type="ECO:0000256" key="8">
    <source>
        <dbReference type="ARBA" id="ARBA00023065"/>
    </source>
</evidence>